<feature type="compositionally biased region" description="Basic and acidic residues" evidence="1">
    <location>
        <begin position="590"/>
        <end position="599"/>
    </location>
</feature>
<dbReference type="InterPro" id="IPR049207">
    <property type="entry name" value="DUF4246_N"/>
</dbReference>
<dbReference type="KEGG" id="act:ACLA_063970"/>
<evidence type="ECO:0000313" key="5">
    <source>
        <dbReference type="Proteomes" id="UP000006701"/>
    </source>
</evidence>
<dbReference type="eggNOG" id="ENOG502QQIE">
    <property type="taxonomic scope" value="Eukaryota"/>
</dbReference>
<name>A1CD19_ASPCL</name>
<gene>
    <name evidence="4" type="ORF">ACLA_063970</name>
</gene>
<accession>A1CD19</accession>
<dbReference type="RefSeq" id="XP_001273852.1">
    <property type="nucleotide sequence ID" value="XM_001273851.1"/>
</dbReference>
<dbReference type="InterPro" id="IPR049192">
    <property type="entry name" value="DUF4246_C"/>
</dbReference>
<proteinExistence type="predicted"/>
<keyword evidence="5" id="KW-1185">Reference proteome</keyword>
<dbReference type="AlphaFoldDB" id="A1CD19"/>
<dbReference type="PANTHER" id="PTHR33119:SF1">
    <property type="entry name" value="FE2OG DIOXYGENASE DOMAIN-CONTAINING PROTEIN"/>
    <property type="match status" value="1"/>
</dbReference>
<dbReference type="InterPro" id="IPR025340">
    <property type="entry name" value="DUF4246"/>
</dbReference>
<evidence type="ECO:0000259" key="3">
    <source>
        <dbReference type="Pfam" id="PF21666"/>
    </source>
</evidence>
<dbReference type="Pfam" id="PF14033">
    <property type="entry name" value="DUF4246"/>
    <property type="match status" value="1"/>
</dbReference>
<evidence type="ECO:0000259" key="2">
    <source>
        <dbReference type="Pfam" id="PF14033"/>
    </source>
</evidence>
<dbReference type="Pfam" id="PF21666">
    <property type="entry name" value="DUF4246_N"/>
    <property type="match status" value="1"/>
</dbReference>
<feature type="region of interest" description="Disordered" evidence="1">
    <location>
        <begin position="565"/>
        <end position="599"/>
    </location>
</feature>
<dbReference type="OrthoDB" id="415532at2759"/>
<dbReference type="PANTHER" id="PTHR33119">
    <property type="entry name" value="IFI3P"/>
    <property type="match status" value="1"/>
</dbReference>
<organism evidence="4 5">
    <name type="scientific">Aspergillus clavatus (strain ATCC 1007 / CBS 513.65 / DSM 816 / NCTC 3887 / NRRL 1 / QM 1276 / 107)</name>
    <dbReference type="NCBI Taxonomy" id="344612"/>
    <lineage>
        <taxon>Eukaryota</taxon>
        <taxon>Fungi</taxon>
        <taxon>Dikarya</taxon>
        <taxon>Ascomycota</taxon>
        <taxon>Pezizomycotina</taxon>
        <taxon>Eurotiomycetes</taxon>
        <taxon>Eurotiomycetidae</taxon>
        <taxon>Eurotiales</taxon>
        <taxon>Aspergillaceae</taxon>
        <taxon>Aspergillus</taxon>
        <taxon>Aspergillus subgen. Fumigati</taxon>
    </lineage>
</organism>
<sequence>MNNTGKGRLQVPGFNDVPLYFEFPREDRFAHGFADWSQNPRLTAREVAMLRFMEAMTEEPGWEVKVANPAALDSWRAKAFSQYGLSRQAWAWCQAELQDKASDFKRTGYVMVFDADSRVCKSNTLIASDLRKDIQEAFGPLLSATPTQSNQKPVRQLVDPSMYPLVYGSSRLYTNGGAVGLEPWNWEEYRHCQITPKPVKPSGELYEINQDEMARKWDKRRLAKPNCWSTDFQWLPCEVSFEGDMMTPCITSYINNIHPKNKGAYKAIERLIGTAIAPWNEMLILGRQGRTPIRIRTYNYVEENKEKPSWFGRIRDRKPGDQSQNAVSDEEWDEIRSKVKEYLSLPDYPRECRFFDEADYDFWPSQAFPLPTLTGKPDGILVEQSSQNHQYYSISLQERFRTKGLQIIVQVTSINLTPDHPTYAGDQEFHVAGMLNEHIVATAVYYYDVNNISGANISFEQEAVIDNNSFNVENEDFINKVWDIPDCDVPEDDEPWQFPQALQTLGAITISSGQFLAWPNTLRSKAESFSLEDSSRPGHLRFVTLCLVDPHYQICSIKNVPPQRRDWAATPSGGSTENGDGTFMTPEQAQEMRERTTSERRSATEKLNNHGIGVYDYVAYYHDLVWPL</sequence>
<evidence type="ECO:0000313" key="4">
    <source>
        <dbReference type="EMBL" id="EAW12426.1"/>
    </source>
</evidence>
<feature type="domain" description="DUF4246" evidence="3">
    <location>
        <begin position="11"/>
        <end position="77"/>
    </location>
</feature>
<dbReference type="Proteomes" id="UP000006701">
    <property type="component" value="Unassembled WGS sequence"/>
</dbReference>
<dbReference type="HOGENOM" id="CLU_012066_2_0_1"/>
<dbReference type="OMA" id="EARMNEY"/>
<dbReference type="EMBL" id="DS027050">
    <property type="protein sequence ID" value="EAW12426.1"/>
    <property type="molecule type" value="Genomic_DNA"/>
</dbReference>
<reference evidence="4 5" key="1">
    <citation type="journal article" date="2008" name="PLoS Genet.">
        <title>Genomic islands in the pathogenic filamentous fungus Aspergillus fumigatus.</title>
        <authorList>
            <person name="Fedorova N.D."/>
            <person name="Khaldi N."/>
            <person name="Joardar V.S."/>
            <person name="Maiti R."/>
            <person name="Amedeo P."/>
            <person name="Anderson M.J."/>
            <person name="Crabtree J."/>
            <person name="Silva J.C."/>
            <person name="Badger J.H."/>
            <person name="Albarraq A."/>
            <person name="Angiuoli S."/>
            <person name="Bussey H."/>
            <person name="Bowyer P."/>
            <person name="Cotty P.J."/>
            <person name="Dyer P.S."/>
            <person name="Egan A."/>
            <person name="Galens K."/>
            <person name="Fraser-Liggett C.M."/>
            <person name="Haas B.J."/>
            <person name="Inman J.M."/>
            <person name="Kent R."/>
            <person name="Lemieux S."/>
            <person name="Malavazi I."/>
            <person name="Orvis J."/>
            <person name="Roemer T."/>
            <person name="Ronning C.M."/>
            <person name="Sundaram J.P."/>
            <person name="Sutton G."/>
            <person name="Turner G."/>
            <person name="Venter J.C."/>
            <person name="White O.R."/>
            <person name="Whitty B.R."/>
            <person name="Youngman P."/>
            <person name="Wolfe K.H."/>
            <person name="Goldman G.H."/>
            <person name="Wortman J.R."/>
            <person name="Jiang B."/>
            <person name="Denning D.W."/>
            <person name="Nierman W.C."/>
        </authorList>
    </citation>
    <scope>NUCLEOTIDE SEQUENCE [LARGE SCALE GENOMIC DNA]</scope>
    <source>
        <strain evidence="5">ATCC 1007 / CBS 513.65 / DSM 816 / NCTC 3887 / NRRL 1</strain>
    </source>
</reference>
<dbReference type="VEuPathDB" id="FungiDB:ACLA_063970"/>
<protein>
    <submittedName>
        <fullName evidence="4">Uncharacterized protein</fullName>
    </submittedName>
</protein>
<dbReference type="STRING" id="344612.A1CD19"/>
<dbReference type="GeneID" id="4705811"/>
<feature type="domain" description="DUF4246" evidence="2">
    <location>
        <begin position="88"/>
        <end position="569"/>
    </location>
</feature>
<evidence type="ECO:0000256" key="1">
    <source>
        <dbReference type="SAM" id="MobiDB-lite"/>
    </source>
</evidence>